<reference evidence="9" key="2">
    <citation type="submission" date="2023-01" db="EMBL/GenBank/DDBJ databases">
        <authorList>
            <person name="Sun Q."/>
            <person name="Evtushenko L."/>
        </authorList>
    </citation>
    <scope>NUCLEOTIDE SEQUENCE</scope>
    <source>
        <strain evidence="9">VKM Ac-2007</strain>
    </source>
</reference>
<proteinExistence type="inferred from homology"/>
<dbReference type="InterPro" id="IPR000868">
    <property type="entry name" value="Isochorismatase-like_dom"/>
</dbReference>
<accession>A0A9W6HX82</accession>
<evidence type="ECO:0000256" key="1">
    <source>
        <dbReference type="ARBA" id="ARBA00006336"/>
    </source>
</evidence>
<protein>
    <recommendedName>
        <fullName evidence="6">nicotinamidase</fullName>
        <ecNumber evidence="6">3.5.1.19</ecNumber>
    </recommendedName>
    <alternativeName>
        <fullName evidence="7">Nicotinamide deamidase</fullName>
    </alternativeName>
</protein>
<evidence type="ECO:0000256" key="7">
    <source>
        <dbReference type="ARBA" id="ARBA00043224"/>
    </source>
</evidence>
<evidence type="ECO:0000256" key="5">
    <source>
        <dbReference type="ARBA" id="ARBA00037900"/>
    </source>
</evidence>
<evidence type="ECO:0000256" key="6">
    <source>
        <dbReference type="ARBA" id="ARBA00039017"/>
    </source>
</evidence>
<dbReference type="AlphaFoldDB" id="A0A9W6HX82"/>
<evidence type="ECO:0000256" key="3">
    <source>
        <dbReference type="ARBA" id="ARBA00022723"/>
    </source>
</evidence>
<sequence>MATALIIVDVQNDFCEGGSLPVAGGAEVAAAISRHAASHDYDHVVATRDFHVDPGPHFADAPDYSSSWPAHCVAGTPGADFHPAFETAKVEEVFSKGADSAAYSGFEGSAPDGTSLADWLSQRQVESVDVVGIATDHCVRATALDAVANGLAVRVLLDLTAGVSRPTTEAALTELASAGARLSGEPVVR</sequence>
<dbReference type="GO" id="GO:0046872">
    <property type="term" value="F:metal ion binding"/>
    <property type="evidence" value="ECO:0007669"/>
    <property type="project" value="UniProtKB-KW"/>
</dbReference>
<name>A0A9W6HX82_9ACTN</name>
<comment type="similarity">
    <text evidence="1">Belongs to the isochorismatase family.</text>
</comment>
<comment type="pathway">
    <text evidence="5">Cofactor biosynthesis; nicotinate biosynthesis; nicotinate from nicotinamide: step 1/1.</text>
</comment>
<dbReference type="RefSeq" id="WP_271216559.1">
    <property type="nucleotide sequence ID" value="NZ_BAAAVD010000040.1"/>
</dbReference>
<dbReference type="GO" id="GO:0008936">
    <property type="term" value="F:nicotinamidase activity"/>
    <property type="evidence" value="ECO:0007669"/>
    <property type="project" value="UniProtKB-EC"/>
</dbReference>
<dbReference type="SUPFAM" id="SSF52499">
    <property type="entry name" value="Isochorismatase-like hydrolases"/>
    <property type="match status" value="1"/>
</dbReference>
<feature type="domain" description="Isochorismatase-like" evidence="8">
    <location>
        <begin position="3"/>
        <end position="182"/>
    </location>
</feature>
<dbReference type="EMBL" id="BSEV01000002">
    <property type="protein sequence ID" value="GLK08040.1"/>
    <property type="molecule type" value="Genomic_DNA"/>
</dbReference>
<dbReference type="InterPro" id="IPR052347">
    <property type="entry name" value="Isochorismatase_Nicotinamidase"/>
</dbReference>
<dbReference type="PANTHER" id="PTHR11080">
    <property type="entry name" value="PYRAZINAMIDASE/NICOTINAMIDASE"/>
    <property type="match status" value="1"/>
</dbReference>
<evidence type="ECO:0000259" key="8">
    <source>
        <dbReference type="Pfam" id="PF00857"/>
    </source>
</evidence>
<evidence type="ECO:0000313" key="9">
    <source>
        <dbReference type="EMBL" id="GLK08040.1"/>
    </source>
</evidence>
<keyword evidence="2" id="KW-0662">Pyridine nucleotide biosynthesis</keyword>
<keyword evidence="10" id="KW-1185">Reference proteome</keyword>
<evidence type="ECO:0000256" key="2">
    <source>
        <dbReference type="ARBA" id="ARBA00022642"/>
    </source>
</evidence>
<dbReference type="GO" id="GO:0019363">
    <property type="term" value="P:pyridine nucleotide biosynthetic process"/>
    <property type="evidence" value="ECO:0007669"/>
    <property type="project" value="UniProtKB-KW"/>
</dbReference>
<evidence type="ECO:0000256" key="4">
    <source>
        <dbReference type="ARBA" id="ARBA00022801"/>
    </source>
</evidence>
<comment type="caution">
    <text evidence="9">The sequence shown here is derived from an EMBL/GenBank/DDBJ whole genome shotgun (WGS) entry which is preliminary data.</text>
</comment>
<gene>
    <name evidence="9" type="ORF">GCM10017600_14450</name>
</gene>
<reference evidence="9" key="1">
    <citation type="journal article" date="2014" name="Int. J. Syst. Evol. Microbiol.">
        <title>Complete genome sequence of Corynebacterium casei LMG S-19264T (=DSM 44701T), isolated from a smear-ripened cheese.</title>
        <authorList>
            <consortium name="US DOE Joint Genome Institute (JGI-PGF)"/>
            <person name="Walter F."/>
            <person name="Albersmeier A."/>
            <person name="Kalinowski J."/>
            <person name="Ruckert C."/>
        </authorList>
    </citation>
    <scope>NUCLEOTIDE SEQUENCE</scope>
    <source>
        <strain evidence="9">VKM Ac-2007</strain>
    </source>
</reference>
<dbReference type="InterPro" id="IPR036380">
    <property type="entry name" value="Isochorismatase-like_sf"/>
</dbReference>
<keyword evidence="4" id="KW-0378">Hydrolase</keyword>
<keyword evidence="3" id="KW-0479">Metal-binding</keyword>
<dbReference type="EC" id="3.5.1.19" evidence="6"/>
<dbReference type="Proteomes" id="UP001143474">
    <property type="component" value="Unassembled WGS sequence"/>
</dbReference>
<dbReference type="Pfam" id="PF00857">
    <property type="entry name" value="Isochorismatase"/>
    <property type="match status" value="1"/>
</dbReference>
<dbReference type="Gene3D" id="3.40.50.850">
    <property type="entry name" value="Isochorismatase-like"/>
    <property type="match status" value="1"/>
</dbReference>
<dbReference type="PANTHER" id="PTHR11080:SF2">
    <property type="entry name" value="LD05707P"/>
    <property type="match status" value="1"/>
</dbReference>
<organism evidence="9 10">
    <name type="scientific">Streptosporangium carneum</name>
    <dbReference type="NCBI Taxonomy" id="47481"/>
    <lineage>
        <taxon>Bacteria</taxon>
        <taxon>Bacillati</taxon>
        <taxon>Actinomycetota</taxon>
        <taxon>Actinomycetes</taxon>
        <taxon>Streptosporangiales</taxon>
        <taxon>Streptosporangiaceae</taxon>
        <taxon>Streptosporangium</taxon>
    </lineage>
</organism>
<evidence type="ECO:0000313" key="10">
    <source>
        <dbReference type="Proteomes" id="UP001143474"/>
    </source>
</evidence>